<keyword evidence="6" id="KW-0460">Magnesium</keyword>
<dbReference type="GO" id="GO:0046872">
    <property type="term" value="F:metal ion binding"/>
    <property type="evidence" value="ECO:0007669"/>
    <property type="project" value="UniProtKB-KW"/>
</dbReference>
<keyword evidence="9 10" id="KW-0413">Isomerase</keyword>
<feature type="compositionally biased region" description="Basic and acidic residues" evidence="11">
    <location>
        <begin position="448"/>
        <end position="458"/>
    </location>
</feature>
<sequence>MEPVLEPLDFGSDDGADVFSLVSCSDGVAAPVEPDRDAVVFEVFESDEDLPDHSDTLVGSELLSEMDGDESCDSEDETSVDPKNVAITRIEALVLNFLEQLVSAVSALNDNSVSKPEVVLELRNHVDPELPDETIARRTFKFPTRSYNKVAALPLATLFGVLAPVHEGLLMGVPTTKRDIYYKNLALYKNQSIVDNLLDTVAAALDLTRSHLNVRASPKGLFGGECLNMTLCDGTIIYGNNREVSDHILPHPNFKTHTEAKGTLIPCSEDIESLQLDEATSWILVVEKEAVFQTLCKIGFVNHESLPGPGVLITGRGYPDVSTRELVHRLTEWVPDEIPCFMLVDADPHGMDILSVYRFGSQRMKHEAESLVSPKLRWIGLRASELTSFGIDRSKLIPLSEQDHKKAMSMLQRPLETMPRKWRKELSNMVHLRYKAEIEILCEAAPADEGKSLTRDQSPDEEMPDADESERLGSERTRSTIPLHDYLLEKIWHRKNRIAGIS</sequence>
<dbReference type="OrthoDB" id="5377392at2759"/>
<feature type="domain" description="Spo11/DNA topoisomerase VI subunit A N-terminal" evidence="12">
    <location>
        <begin position="155"/>
        <end position="214"/>
    </location>
</feature>
<evidence type="ECO:0000313" key="14">
    <source>
        <dbReference type="EMBL" id="KZS98415.1"/>
    </source>
</evidence>
<proteinExistence type="inferred from homology"/>
<evidence type="ECO:0000256" key="9">
    <source>
        <dbReference type="ARBA" id="ARBA00023235"/>
    </source>
</evidence>
<evidence type="ECO:0000256" key="3">
    <source>
        <dbReference type="ARBA" id="ARBA00006559"/>
    </source>
</evidence>
<dbReference type="EC" id="5.6.2.2" evidence="4"/>
<feature type="region of interest" description="Disordered" evidence="11">
    <location>
        <begin position="448"/>
        <end position="477"/>
    </location>
</feature>
<dbReference type="InterPro" id="IPR034136">
    <property type="entry name" value="TOPRIM_Topo6A/Spo11"/>
</dbReference>
<gene>
    <name evidence="14" type="ORF">SISNIDRAFT_546366</name>
</gene>
<dbReference type="InterPro" id="IPR036388">
    <property type="entry name" value="WH-like_DNA-bd_sf"/>
</dbReference>
<dbReference type="GO" id="GO:0007131">
    <property type="term" value="P:reciprocal meiotic recombination"/>
    <property type="evidence" value="ECO:0007669"/>
    <property type="project" value="TreeGrafter"/>
</dbReference>
<keyword evidence="5" id="KW-0479">Metal-binding</keyword>
<evidence type="ECO:0000256" key="4">
    <source>
        <dbReference type="ARBA" id="ARBA00012895"/>
    </source>
</evidence>
<dbReference type="Proteomes" id="UP000076722">
    <property type="component" value="Unassembled WGS sequence"/>
</dbReference>
<protein>
    <recommendedName>
        <fullName evidence="4">DNA topoisomerase (ATP-hydrolyzing)</fullName>
        <ecNumber evidence="4">5.6.2.2</ecNumber>
    </recommendedName>
</protein>
<dbReference type="GO" id="GO:0003918">
    <property type="term" value="F:DNA topoisomerase type II (double strand cut, ATP-hydrolyzing) activity"/>
    <property type="evidence" value="ECO:0007669"/>
    <property type="project" value="UniProtKB-UniRule"/>
</dbReference>
<feature type="compositionally biased region" description="Acidic residues" evidence="11">
    <location>
        <begin position="459"/>
        <end position="468"/>
    </location>
</feature>
<dbReference type="PROSITE" id="PS52041">
    <property type="entry name" value="TOPO_IIB"/>
    <property type="match status" value="1"/>
</dbReference>
<organism evidence="14 15">
    <name type="scientific">Sistotremastrum niveocremeum HHB9708</name>
    <dbReference type="NCBI Taxonomy" id="1314777"/>
    <lineage>
        <taxon>Eukaryota</taxon>
        <taxon>Fungi</taxon>
        <taxon>Dikarya</taxon>
        <taxon>Basidiomycota</taxon>
        <taxon>Agaricomycotina</taxon>
        <taxon>Agaricomycetes</taxon>
        <taxon>Sistotremastrales</taxon>
        <taxon>Sistotremastraceae</taxon>
        <taxon>Sertulicium</taxon>
        <taxon>Sertulicium niveocremeum</taxon>
    </lineage>
</organism>
<dbReference type="EMBL" id="KV419395">
    <property type="protein sequence ID" value="KZS98415.1"/>
    <property type="molecule type" value="Genomic_DNA"/>
</dbReference>
<evidence type="ECO:0000256" key="7">
    <source>
        <dbReference type="ARBA" id="ARBA00023029"/>
    </source>
</evidence>
<name>A0A165A2Y1_9AGAM</name>
<evidence type="ECO:0000256" key="8">
    <source>
        <dbReference type="ARBA" id="ARBA00023125"/>
    </source>
</evidence>
<dbReference type="AlphaFoldDB" id="A0A165A2Y1"/>
<dbReference type="Pfam" id="PF04406">
    <property type="entry name" value="TP6A_N"/>
    <property type="match status" value="1"/>
</dbReference>
<keyword evidence="15" id="KW-1185">Reference proteome</keyword>
<evidence type="ECO:0000256" key="1">
    <source>
        <dbReference type="ARBA" id="ARBA00000185"/>
    </source>
</evidence>
<dbReference type="PANTHER" id="PTHR10848:SF0">
    <property type="entry name" value="MEIOTIC RECOMBINATION PROTEIN SPO11"/>
    <property type="match status" value="1"/>
</dbReference>
<dbReference type="Pfam" id="PF21180">
    <property type="entry name" value="TOP6A-Spo11_Toprim"/>
    <property type="match status" value="1"/>
</dbReference>
<dbReference type="GO" id="GO:0042138">
    <property type="term" value="P:meiotic DNA double-strand break formation"/>
    <property type="evidence" value="ECO:0007669"/>
    <property type="project" value="TreeGrafter"/>
</dbReference>
<dbReference type="Gene3D" id="3.40.1360.10">
    <property type="match status" value="1"/>
</dbReference>
<evidence type="ECO:0000256" key="10">
    <source>
        <dbReference type="PROSITE-ProRule" id="PRU01385"/>
    </source>
</evidence>
<keyword evidence="8 10" id="KW-0238">DNA-binding</keyword>
<dbReference type="InterPro" id="IPR002815">
    <property type="entry name" value="Spo11/TopoVI_A"/>
</dbReference>
<accession>A0A165A2Y1</accession>
<dbReference type="InterPro" id="IPR036078">
    <property type="entry name" value="Spo11/TopoVI_A_sf"/>
</dbReference>
<dbReference type="InterPro" id="IPR013049">
    <property type="entry name" value="Spo11/TopoVI_A_N"/>
</dbReference>
<dbReference type="PANTHER" id="PTHR10848">
    <property type="entry name" value="MEIOTIC RECOMBINATION PROTEIN SPO11"/>
    <property type="match status" value="1"/>
</dbReference>
<dbReference type="STRING" id="1314777.A0A165A2Y1"/>
<evidence type="ECO:0000256" key="2">
    <source>
        <dbReference type="ARBA" id="ARBA00001946"/>
    </source>
</evidence>
<dbReference type="CDD" id="cd00223">
    <property type="entry name" value="TOPRIM_TopoIIB_SPO"/>
    <property type="match status" value="1"/>
</dbReference>
<feature type="domain" description="Topoisomerase 6 subunit A/Spo11 TOPRIM" evidence="13">
    <location>
        <begin position="283"/>
        <end position="443"/>
    </location>
</feature>
<reference evidence="14 15" key="1">
    <citation type="journal article" date="2016" name="Mol. Biol. Evol.">
        <title>Comparative Genomics of Early-Diverging Mushroom-Forming Fungi Provides Insights into the Origins of Lignocellulose Decay Capabilities.</title>
        <authorList>
            <person name="Nagy L.G."/>
            <person name="Riley R."/>
            <person name="Tritt A."/>
            <person name="Adam C."/>
            <person name="Daum C."/>
            <person name="Floudas D."/>
            <person name="Sun H."/>
            <person name="Yadav J.S."/>
            <person name="Pangilinan J."/>
            <person name="Larsson K.H."/>
            <person name="Matsuura K."/>
            <person name="Barry K."/>
            <person name="Labutti K."/>
            <person name="Kuo R."/>
            <person name="Ohm R.A."/>
            <person name="Bhattacharya S.S."/>
            <person name="Shirouzu T."/>
            <person name="Yoshinaga Y."/>
            <person name="Martin F.M."/>
            <person name="Grigoriev I.V."/>
            <person name="Hibbett D.S."/>
        </authorList>
    </citation>
    <scope>NUCLEOTIDE SEQUENCE [LARGE SCALE GENOMIC DNA]</scope>
    <source>
        <strain evidence="14 15">HHB9708</strain>
    </source>
</reference>
<evidence type="ECO:0000256" key="11">
    <source>
        <dbReference type="SAM" id="MobiDB-lite"/>
    </source>
</evidence>
<keyword evidence="7 10" id="KW-0799">Topoisomerase</keyword>
<comment type="cofactor">
    <cofactor evidence="2">
        <name>Mg(2+)</name>
        <dbReference type="ChEBI" id="CHEBI:18420"/>
    </cofactor>
</comment>
<dbReference type="GO" id="GO:0005524">
    <property type="term" value="F:ATP binding"/>
    <property type="evidence" value="ECO:0007669"/>
    <property type="project" value="InterPro"/>
</dbReference>
<evidence type="ECO:0000259" key="13">
    <source>
        <dbReference type="Pfam" id="PF21180"/>
    </source>
</evidence>
<dbReference type="SUPFAM" id="SSF56726">
    <property type="entry name" value="DNA topoisomerase IV, alpha subunit"/>
    <property type="match status" value="1"/>
</dbReference>
<feature type="active site" description="O-(5'-phospho-DNA)-tyrosine intermediate" evidence="10">
    <location>
        <position position="182"/>
    </location>
</feature>
<evidence type="ECO:0000256" key="5">
    <source>
        <dbReference type="ARBA" id="ARBA00022723"/>
    </source>
</evidence>
<evidence type="ECO:0000256" key="6">
    <source>
        <dbReference type="ARBA" id="ARBA00022842"/>
    </source>
</evidence>
<comment type="similarity">
    <text evidence="3 10">Belongs to the TOP6A family.</text>
</comment>
<dbReference type="GO" id="GO:0003677">
    <property type="term" value="F:DNA binding"/>
    <property type="evidence" value="ECO:0007669"/>
    <property type="project" value="UniProtKB-UniRule"/>
</dbReference>
<evidence type="ECO:0000259" key="12">
    <source>
        <dbReference type="Pfam" id="PF04406"/>
    </source>
</evidence>
<dbReference type="PRINTS" id="PR01550">
    <property type="entry name" value="TOP6AFAMILY"/>
</dbReference>
<evidence type="ECO:0000313" key="15">
    <source>
        <dbReference type="Proteomes" id="UP000076722"/>
    </source>
</evidence>
<dbReference type="GO" id="GO:0000706">
    <property type="term" value="P:meiotic DNA double-strand break processing"/>
    <property type="evidence" value="ECO:0007669"/>
    <property type="project" value="TreeGrafter"/>
</dbReference>
<dbReference type="GO" id="GO:0000228">
    <property type="term" value="C:nuclear chromosome"/>
    <property type="evidence" value="ECO:0007669"/>
    <property type="project" value="TreeGrafter"/>
</dbReference>
<comment type="catalytic activity">
    <reaction evidence="1 10">
        <text>ATP-dependent breakage, passage and rejoining of double-stranded DNA.</text>
        <dbReference type="EC" id="5.6.2.2"/>
    </reaction>
</comment>
<dbReference type="Gene3D" id="1.10.10.10">
    <property type="entry name" value="Winged helix-like DNA-binding domain superfamily/Winged helix DNA-binding domain"/>
    <property type="match status" value="1"/>
</dbReference>